<dbReference type="AlphaFoldDB" id="M3XQG7"/>
<dbReference type="HOGENOM" id="CLU_1348562_0_0_1"/>
<protein>
    <submittedName>
        <fullName evidence="2">Uncharacterized protein</fullName>
    </submittedName>
</protein>
<evidence type="ECO:0000313" key="2">
    <source>
        <dbReference type="Ensembl" id="ENSMPUP00000001317.1"/>
    </source>
</evidence>
<dbReference type="InParanoid" id="M3XQG7"/>
<feature type="region of interest" description="Disordered" evidence="1">
    <location>
        <begin position="16"/>
        <end position="39"/>
    </location>
</feature>
<proteinExistence type="predicted"/>
<name>M3XQG7_MUSPF</name>
<dbReference type="EMBL" id="AEYP01013852">
    <property type="status" value="NOT_ANNOTATED_CDS"/>
    <property type="molecule type" value="Genomic_DNA"/>
</dbReference>
<accession>M3XQG7</accession>
<dbReference type="Ensembl" id="ENSMPUT00000001344.1">
    <property type="protein sequence ID" value="ENSMPUP00000001317.1"/>
    <property type="gene ID" value="ENSMPUG00000001328.1"/>
</dbReference>
<feature type="compositionally biased region" description="Polar residues" evidence="1">
    <location>
        <begin position="16"/>
        <end position="25"/>
    </location>
</feature>
<sequence length="203" mass="22409">MFRLYSRSLTQGNAAVTADYTTQRSPRAGAPDSPQDPGLPFPACCFPRSRLPPSRGALHRPLHVLPPAHPARGKSPLGQKLQVSWLPMSALSRSWVSGVQRGSRLPAEKQCIRWGPPNQAARVYAWTRITFRGTPSSQEHRYGGPSTSVWLRQEPGVSGRQEMSLLPLPVTTGDEESLTHRCAWQCSRGEGLQRGWEAFPSAF</sequence>
<evidence type="ECO:0000256" key="1">
    <source>
        <dbReference type="SAM" id="MobiDB-lite"/>
    </source>
</evidence>
<organism evidence="2">
    <name type="scientific">Mustela putorius furo</name>
    <name type="common">European domestic ferret</name>
    <name type="synonym">Mustela furo</name>
    <dbReference type="NCBI Taxonomy" id="9669"/>
    <lineage>
        <taxon>Eukaryota</taxon>
        <taxon>Metazoa</taxon>
        <taxon>Chordata</taxon>
        <taxon>Craniata</taxon>
        <taxon>Vertebrata</taxon>
        <taxon>Euteleostomi</taxon>
        <taxon>Mammalia</taxon>
        <taxon>Eutheria</taxon>
        <taxon>Laurasiatheria</taxon>
        <taxon>Carnivora</taxon>
        <taxon>Caniformia</taxon>
        <taxon>Musteloidea</taxon>
        <taxon>Mustelidae</taxon>
        <taxon>Mustelinae</taxon>
        <taxon>Mustela</taxon>
    </lineage>
</organism>
<reference evidence="2" key="1">
    <citation type="submission" date="2024-06" db="UniProtKB">
        <authorList>
            <consortium name="Ensembl"/>
        </authorList>
    </citation>
    <scope>IDENTIFICATION</scope>
</reference>